<reference evidence="9" key="2">
    <citation type="submission" date="2011-02" db="EMBL/GenBank/DDBJ databases">
        <title>Whole genome sequencing of Leishmania donovani clinical lines reveals dynamic variation related to drug resistance.</title>
        <authorList>
            <person name="Downing T."/>
            <person name="Imamura H."/>
            <person name="Sanders M."/>
            <person name="Decuypere S."/>
            <person name="Hertz-Fowler C."/>
            <person name="Clark T.G."/>
            <person name="Rijal S."/>
            <person name="Sundar S."/>
            <person name="Quail M.A."/>
            <person name="De Doncker S."/>
            <person name="Maes I."/>
            <person name="Vanaerschot M."/>
            <person name="Stark O."/>
            <person name="Schonian G."/>
            <person name="Dujardin J.C."/>
            <person name="Berriman M."/>
        </authorList>
    </citation>
    <scope>NUCLEOTIDE SEQUENCE [LARGE SCALE GENOMIC DNA]</scope>
    <source>
        <strain evidence="9">BPK282A1</strain>
    </source>
</reference>
<dbReference type="InterPro" id="IPR050352">
    <property type="entry name" value="ABCG_transporters"/>
</dbReference>
<keyword evidence="4" id="KW-1133">Transmembrane helix</keyword>
<dbReference type="PANTHER" id="PTHR48041">
    <property type="entry name" value="ABC TRANSPORTER G FAMILY MEMBER 28"/>
    <property type="match status" value="1"/>
</dbReference>
<dbReference type="GO" id="GO:0042626">
    <property type="term" value="F:ATPase-coupled transmembrane transporter activity"/>
    <property type="evidence" value="ECO:0007669"/>
    <property type="project" value="TreeGrafter"/>
</dbReference>
<keyword evidence="3" id="KW-0812">Transmembrane</keyword>
<evidence type="ECO:0000256" key="6">
    <source>
        <dbReference type="SAM" id="MobiDB-lite"/>
    </source>
</evidence>
<evidence type="ECO:0000256" key="1">
    <source>
        <dbReference type="ARBA" id="ARBA00004141"/>
    </source>
</evidence>
<keyword evidence="5" id="KW-0472">Membrane</keyword>
<dbReference type="GO" id="GO:0016020">
    <property type="term" value="C:membrane"/>
    <property type="evidence" value="ECO:0007669"/>
    <property type="project" value="UniProtKB-SubCell"/>
</dbReference>
<dbReference type="KEGG" id="ldo:LDBPK_060080"/>
<feature type="non-terminal residue" evidence="8">
    <location>
        <position position="131"/>
    </location>
</feature>
<dbReference type="PANTHER" id="PTHR48041:SF102">
    <property type="entry name" value="TRANSPORTER, PUTATIVE-RELATED"/>
    <property type="match status" value="1"/>
</dbReference>
<evidence type="ECO:0000256" key="5">
    <source>
        <dbReference type="ARBA" id="ARBA00023136"/>
    </source>
</evidence>
<dbReference type="EMBL" id="FR799593">
    <property type="protein sequence ID" value="CBZ31592.1"/>
    <property type="molecule type" value="Genomic_DNA"/>
</dbReference>
<reference evidence="8 9" key="1">
    <citation type="journal article" date="2011" name="Genome Res.">
        <title>Whole genome sequencing of multiple Leishmania donovani clinical isolates provides insights into population structure and mechanisms of drug resistance.</title>
        <authorList>
            <person name="Downing T."/>
            <person name="Imamura H."/>
            <person name="Decuypere S."/>
            <person name="Clark T.G."/>
            <person name="Coombs G.H."/>
            <person name="Cotton J.A."/>
            <person name="Hilley J.D."/>
            <person name="de Doncker S."/>
            <person name="Maes I."/>
            <person name="Mottram J.C."/>
            <person name="Quail M.A."/>
            <person name="Rijal S."/>
            <person name="Sanders M."/>
            <person name="Schonian G."/>
            <person name="Stark O."/>
            <person name="Sundar S."/>
            <person name="Vanaerschot M."/>
            <person name="Hertz-Fowler C."/>
            <person name="Dujardin J.C."/>
            <person name="Berriman M."/>
        </authorList>
    </citation>
    <scope>NUCLEOTIDE SEQUENCE [LARGE SCALE GENOMIC DNA]</scope>
    <source>
        <strain evidence="8 9">BPK282A1</strain>
    </source>
</reference>
<dbReference type="Proteomes" id="UP000008980">
    <property type="component" value="Chromosome 6"/>
</dbReference>
<evidence type="ECO:0000313" key="8">
    <source>
        <dbReference type="EMBL" id="CBZ31592.1"/>
    </source>
</evidence>
<dbReference type="Gene3D" id="3.40.50.300">
    <property type="entry name" value="P-loop containing nucleotide triphosphate hydrolases"/>
    <property type="match status" value="1"/>
</dbReference>
<gene>
    <name evidence="8" type="ORF">LDBPK_060080</name>
</gene>
<feature type="compositionally biased region" description="Polar residues" evidence="6">
    <location>
        <begin position="9"/>
        <end position="36"/>
    </location>
</feature>
<feature type="domain" description="ABC transporter" evidence="7">
    <location>
        <begin position="84"/>
        <end position="125"/>
    </location>
</feature>
<evidence type="ECO:0000313" key="9">
    <source>
        <dbReference type="Proteomes" id="UP000008980"/>
    </source>
</evidence>
<name>E9B8L9_LEIDO</name>
<keyword evidence="8" id="KW-0547">Nucleotide-binding</keyword>
<evidence type="ECO:0000256" key="3">
    <source>
        <dbReference type="ARBA" id="ARBA00022692"/>
    </source>
</evidence>
<evidence type="ECO:0000256" key="2">
    <source>
        <dbReference type="ARBA" id="ARBA00022448"/>
    </source>
</evidence>
<keyword evidence="8" id="KW-0067">ATP-binding</keyword>
<dbReference type="AlphaFoldDB" id="E9B8L9"/>
<dbReference type="SUPFAM" id="SSF52540">
    <property type="entry name" value="P-loop containing nucleoside triphosphate hydrolases"/>
    <property type="match status" value="1"/>
</dbReference>
<dbReference type="InterPro" id="IPR027417">
    <property type="entry name" value="P-loop_NTPase"/>
</dbReference>
<dbReference type="InterPro" id="IPR003439">
    <property type="entry name" value="ABC_transporter-like_ATP-bd"/>
</dbReference>
<dbReference type="VEuPathDB" id="TriTrypDB:LdBPK_060080.1"/>
<keyword evidence="2" id="KW-0813">Transport</keyword>
<accession>E9B8L9</accession>
<dbReference type="RefSeq" id="XP_003858316.1">
    <property type="nucleotide sequence ID" value="XM_003858268.1"/>
</dbReference>
<proteinExistence type="predicted"/>
<sequence length="131" mass="13856">MPRLHNEQVHNGITTDAEDQQNISSNGHQTISSGEDNPQLHGSIVEFDSSTPPAIGVPNSYSLPLSWHRLSYSVGKKRILCGLTGTALPGRCLAILGSSGAGKTTFLNAICDRLASGGELKLSGRRQLGDC</sequence>
<dbReference type="GO" id="GO:0016887">
    <property type="term" value="F:ATP hydrolysis activity"/>
    <property type="evidence" value="ECO:0007669"/>
    <property type="project" value="InterPro"/>
</dbReference>
<dbReference type="GO" id="GO:0005524">
    <property type="term" value="F:ATP binding"/>
    <property type="evidence" value="ECO:0007669"/>
    <property type="project" value="UniProtKB-KW"/>
</dbReference>
<comment type="subcellular location">
    <subcellularLocation>
        <location evidence="1">Membrane</location>
        <topology evidence="1">Multi-pass membrane protein</topology>
    </subcellularLocation>
</comment>
<evidence type="ECO:0000259" key="7">
    <source>
        <dbReference type="Pfam" id="PF00005"/>
    </source>
</evidence>
<dbReference type="GeneID" id="13391643"/>
<feature type="region of interest" description="Disordered" evidence="6">
    <location>
        <begin position="1"/>
        <end position="47"/>
    </location>
</feature>
<evidence type="ECO:0000256" key="4">
    <source>
        <dbReference type="ARBA" id="ARBA00022989"/>
    </source>
</evidence>
<organism evidence="8 9">
    <name type="scientific">Leishmania donovani</name>
    <dbReference type="NCBI Taxonomy" id="5661"/>
    <lineage>
        <taxon>Eukaryota</taxon>
        <taxon>Discoba</taxon>
        <taxon>Euglenozoa</taxon>
        <taxon>Kinetoplastea</taxon>
        <taxon>Metakinetoplastina</taxon>
        <taxon>Trypanosomatida</taxon>
        <taxon>Trypanosomatidae</taxon>
        <taxon>Leishmaniinae</taxon>
        <taxon>Leishmania</taxon>
    </lineage>
</organism>
<protein>
    <submittedName>
        <fullName evidence="8">ATP-binding cassette protein subfamily G, member 1, putative</fullName>
    </submittedName>
</protein>
<dbReference type="Pfam" id="PF00005">
    <property type="entry name" value="ABC_tran"/>
    <property type="match status" value="1"/>
</dbReference>